<dbReference type="GO" id="GO:0007165">
    <property type="term" value="P:signal transduction"/>
    <property type="evidence" value="ECO:0007669"/>
    <property type="project" value="UniProtKB-KW"/>
</dbReference>
<organism evidence="7 8">
    <name type="scientific">Arctia plantaginis</name>
    <name type="common">Wood tiger moth</name>
    <name type="synonym">Phalaena plantaginis</name>
    <dbReference type="NCBI Taxonomy" id="874455"/>
    <lineage>
        <taxon>Eukaryota</taxon>
        <taxon>Metazoa</taxon>
        <taxon>Ecdysozoa</taxon>
        <taxon>Arthropoda</taxon>
        <taxon>Hexapoda</taxon>
        <taxon>Insecta</taxon>
        <taxon>Pterygota</taxon>
        <taxon>Neoptera</taxon>
        <taxon>Endopterygota</taxon>
        <taxon>Lepidoptera</taxon>
        <taxon>Glossata</taxon>
        <taxon>Ditrysia</taxon>
        <taxon>Noctuoidea</taxon>
        <taxon>Erebidae</taxon>
        <taxon>Arctiinae</taxon>
        <taxon>Arctia</taxon>
    </lineage>
</organism>
<keyword evidence="4 6" id="KW-1133">Transmembrane helix</keyword>
<dbReference type="Pfam" id="PF08395">
    <property type="entry name" value="7tm_7"/>
    <property type="match status" value="1"/>
</dbReference>
<dbReference type="GO" id="GO:0050909">
    <property type="term" value="P:sensory perception of taste"/>
    <property type="evidence" value="ECO:0007669"/>
    <property type="project" value="InterPro"/>
</dbReference>
<keyword evidence="6" id="KW-0675">Receptor</keyword>
<comment type="similarity">
    <text evidence="6">Belongs to the insect chemoreceptor superfamily. Gustatory receptor (GR) family.</text>
</comment>
<feature type="transmembrane region" description="Helical" evidence="6">
    <location>
        <begin position="241"/>
        <end position="263"/>
    </location>
</feature>
<comment type="subcellular location">
    <subcellularLocation>
        <location evidence="1 6">Cell membrane</location>
        <topology evidence="1 6">Multi-pass membrane protein</topology>
    </subcellularLocation>
</comment>
<feature type="transmembrane region" description="Helical" evidence="6">
    <location>
        <begin position="49"/>
        <end position="69"/>
    </location>
</feature>
<name>A0A8S0Z0E9_ARCPL</name>
<keyword evidence="3 6" id="KW-0812">Transmembrane</keyword>
<feature type="transmembrane region" description="Helical" evidence="6">
    <location>
        <begin position="320"/>
        <end position="337"/>
    </location>
</feature>
<keyword evidence="5 6" id="KW-0472">Membrane</keyword>
<evidence type="ECO:0000256" key="4">
    <source>
        <dbReference type="ARBA" id="ARBA00022989"/>
    </source>
</evidence>
<dbReference type="InterPro" id="IPR013604">
    <property type="entry name" value="7TM_chemorcpt"/>
</dbReference>
<accession>A0A8S0Z0E9</accession>
<keyword evidence="6" id="KW-0807">Transducer</keyword>
<evidence type="ECO:0000256" key="3">
    <source>
        <dbReference type="ARBA" id="ARBA00022692"/>
    </source>
</evidence>
<evidence type="ECO:0000256" key="1">
    <source>
        <dbReference type="ARBA" id="ARBA00004651"/>
    </source>
</evidence>
<comment type="caution">
    <text evidence="6">Lacks conserved residue(s) required for the propagation of feature annotation.</text>
</comment>
<proteinExistence type="inferred from homology"/>
<evidence type="ECO:0000256" key="5">
    <source>
        <dbReference type="ARBA" id="ARBA00023136"/>
    </source>
</evidence>
<feature type="transmembrane region" description="Helical" evidence="6">
    <location>
        <begin position="89"/>
        <end position="110"/>
    </location>
</feature>
<keyword evidence="2 6" id="KW-1003">Cell membrane</keyword>
<evidence type="ECO:0000256" key="6">
    <source>
        <dbReference type="RuleBase" id="RU363108"/>
    </source>
</evidence>
<dbReference type="EMBL" id="CADEBD010000226">
    <property type="protein sequence ID" value="CAB3225608.1"/>
    <property type="molecule type" value="Genomic_DNA"/>
</dbReference>
<comment type="caution">
    <text evidence="7">The sequence shown here is derived from an EMBL/GenBank/DDBJ whole genome shotgun (WGS) entry which is preliminary data.</text>
</comment>
<gene>
    <name evidence="7" type="ORF">APLA_LOCUS2334</name>
</gene>
<sequence length="338" mass="38464">MVDATDLETECVVSGTLYFVLLISRLAGTSPVKFERVNGGWRICVSLIYYIYCCVVQIVLAVGIGIFVMDRDNIVDGYEASHNTGFMRIILIIYFVVHVMSGAAIAFTGLDRMRHMIDCKARLQWNSSSVPQSFEFAHVNEETKSNEGNPIPNHVISCAIDSLPVNVKRRTNNGLKTDPATLERLIEAYCSMCGIIRQLNDSNGFALLLMLLFIFIELLTAPYFAVAIILRMHSAAPVAKILSWLMWCLLCIVTLAITVDACHRSHIQLWMTRRLIRQMRRHTHREAAQVSDQLKMFYRHIQLNPVRFAPLKLMLFNRNILIMVWTGVITYLSVVIHL</sequence>
<evidence type="ECO:0000256" key="2">
    <source>
        <dbReference type="ARBA" id="ARBA00022475"/>
    </source>
</evidence>
<dbReference type="Proteomes" id="UP000494256">
    <property type="component" value="Unassembled WGS sequence"/>
</dbReference>
<comment type="function">
    <text evidence="6">Gustatory receptor which mediates acceptance or avoidance behavior, depending on its substrates.</text>
</comment>
<protein>
    <recommendedName>
        <fullName evidence="6">Gustatory receptor</fullName>
    </recommendedName>
</protein>
<dbReference type="AlphaFoldDB" id="A0A8S0Z0E9"/>
<evidence type="ECO:0000313" key="8">
    <source>
        <dbReference type="Proteomes" id="UP000494256"/>
    </source>
</evidence>
<feature type="transmembrane region" description="Helical" evidence="6">
    <location>
        <begin position="205"/>
        <end position="229"/>
    </location>
</feature>
<evidence type="ECO:0000313" key="7">
    <source>
        <dbReference type="EMBL" id="CAB3225608.1"/>
    </source>
</evidence>
<reference evidence="7 8" key="1">
    <citation type="submission" date="2020-04" db="EMBL/GenBank/DDBJ databases">
        <authorList>
            <person name="Wallbank WR R."/>
            <person name="Pardo Diaz C."/>
            <person name="Kozak K."/>
            <person name="Martin S."/>
            <person name="Jiggins C."/>
            <person name="Moest M."/>
            <person name="Warren A I."/>
            <person name="Byers J.R.P. K."/>
            <person name="Montejo-Kovacevich G."/>
            <person name="Yen C E."/>
        </authorList>
    </citation>
    <scope>NUCLEOTIDE SEQUENCE [LARGE SCALE GENOMIC DNA]</scope>
</reference>
<dbReference type="GO" id="GO:0005886">
    <property type="term" value="C:plasma membrane"/>
    <property type="evidence" value="ECO:0007669"/>
    <property type="project" value="UniProtKB-SubCell"/>
</dbReference>
<dbReference type="OrthoDB" id="3900342at2759"/>